<accession>A0ABY7GQS3</accession>
<feature type="domain" description="STAS" evidence="1">
    <location>
        <begin position="10"/>
        <end position="110"/>
    </location>
</feature>
<dbReference type="SUPFAM" id="SSF52091">
    <property type="entry name" value="SpoIIaa-like"/>
    <property type="match status" value="1"/>
</dbReference>
<dbReference type="InterPro" id="IPR002645">
    <property type="entry name" value="STAS_dom"/>
</dbReference>
<dbReference type="Gene3D" id="3.30.750.24">
    <property type="entry name" value="STAS domain"/>
    <property type="match status" value="1"/>
</dbReference>
<dbReference type="PANTHER" id="PTHR35849">
    <property type="entry name" value="BLR2341 PROTEIN"/>
    <property type="match status" value="1"/>
</dbReference>
<dbReference type="InterPro" id="IPR036513">
    <property type="entry name" value="STAS_dom_sf"/>
</dbReference>
<dbReference type="EMBL" id="CP113517">
    <property type="protein sequence ID" value="WAR46861.1"/>
    <property type="molecule type" value="Genomic_DNA"/>
</dbReference>
<sequence length="110" mass="12087">MTIDVKAQQNGVTQLAIQGEMTIYTALEQKEALSAHLKSSQELQIDLSGVSEIDSAGLQLLLFIKRETSAQQMKLSLVQHSQAVVEVLELLNLSKHFGDPIVLTANRKKS</sequence>
<proteinExistence type="predicted"/>
<name>A0ABY7GQS3_9GAMM</name>
<reference evidence="2" key="1">
    <citation type="submission" date="2022-11" db="EMBL/GenBank/DDBJ databases">
        <title>Methylomonas rapida sp. nov., Carotenoid-Producing Obligate Methanotrophs with High Growth Characteristics and Biotechnological Potential.</title>
        <authorList>
            <person name="Tikhonova E.N."/>
            <person name="Suleimanov R.Z."/>
            <person name="Miroshnikov K."/>
            <person name="Oshkin I.Y."/>
            <person name="Belova S.E."/>
            <person name="Danilova O.V."/>
            <person name="Ashikhmin A."/>
            <person name="Konopkin A."/>
            <person name="But S.Y."/>
            <person name="Khmelenina V.N."/>
            <person name="Kuznetsov N."/>
            <person name="Pimenov N.V."/>
            <person name="Dedysh S.N."/>
        </authorList>
    </citation>
    <scope>NUCLEOTIDE SEQUENCE</scope>
    <source>
        <strain evidence="2">MP1</strain>
    </source>
</reference>
<protein>
    <submittedName>
        <fullName evidence="2">STAS domain-containing protein</fullName>
    </submittedName>
</protein>
<evidence type="ECO:0000259" key="1">
    <source>
        <dbReference type="PROSITE" id="PS50801"/>
    </source>
</evidence>
<evidence type="ECO:0000313" key="3">
    <source>
        <dbReference type="Proteomes" id="UP001162780"/>
    </source>
</evidence>
<evidence type="ECO:0000313" key="2">
    <source>
        <dbReference type="EMBL" id="WAR46861.1"/>
    </source>
</evidence>
<dbReference type="Proteomes" id="UP001162780">
    <property type="component" value="Chromosome"/>
</dbReference>
<gene>
    <name evidence="2" type="ORF">NM686_010215</name>
</gene>
<dbReference type="PROSITE" id="PS50801">
    <property type="entry name" value="STAS"/>
    <property type="match status" value="1"/>
</dbReference>
<keyword evidence="3" id="KW-1185">Reference proteome</keyword>
<dbReference type="InterPro" id="IPR052746">
    <property type="entry name" value="MlaB_ABC_Transporter"/>
</dbReference>
<dbReference type="PANTHER" id="PTHR35849:SF2">
    <property type="entry name" value="BLR2341 PROTEIN"/>
    <property type="match status" value="1"/>
</dbReference>
<dbReference type="RefSeq" id="WP_255187774.1">
    <property type="nucleotide sequence ID" value="NZ_CP113517.1"/>
</dbReference>
<dbReference type="Pfam" id="PF01740">
    <property type="entry name" value="STAS"/>
    <property type="match status" value="1"/>
</dbReference>
<dbReference type="CDD" id="cd07043">
    <property type="entry name" value="STAS_anti-anti-sigma_factors"/>
    <property type="match status" value="1"/>
</dbReference>
<organism evidence="2 3">
    <name type="scientific">Methylomonas rapida</name>
    <dbReference type="NCBI Taxonomy" id="2963939"/>
    <lineage>
        <taxon>Bacteria</taxon>
        <taxon>Pseudomonadati</taxon>
        <taxon>Pseudomonadota</taxon>
        <taxon>Gammaproteobacteria</taxon>
        <taxon>Methylococcales</taxon>
        <taxon>Methylococcaceae</taxon>
        <taxon>Methylomonas</taxon>
    </lineage>
</organism>